<dbReference type="eggNOG" id="KOG2764">
    <property type="taxonomic scope" value="Eukaryota"/>
</dbReference>
<dbReference type="InterPro" id="IPR006287">
    <property type="entry name" value="DJ-1"/>
</dbReference>
<feature type="domain" description="DJ-1/PfpI" evidence="4">
    <location>
        <begin position="3"/>
        <end position="181"/>
    </location>
</feature>
<name>V5E964_KALBG</name>
<evidence type="ECO:0000256" key="1">
    <source>
        <dbReference type="ARBA" id="ARBA00013134"/>
    </source>
</evidence>
<keyword evidence="6" id="KW-1185">Reference proteome</keyword>
<dbReference type="InterPro" id="IPR029062">
    <property type="entry name" value="Class_I_gatase-like"/>
</dbReference>
<accession>V5E964</accession>
<evidence type="ECO:0000259" key="4">
    <source>
        <dbReference type="Pfam" id="PF01965"/>
    </source>
</evidence>
<evidence type="ECO:0000313" key="5">
    <source>
        <dbReference type="EMBL" id="EST06896.1"/>
    </source>
</evidence>
<dbReference type="EC" id="4.2.1.130" evidence="1"/>
<proteinExistence type="predicted"/>
<dbReference type="OrthoDB" id="543156at2759"/>
<dbReference type="AlphaFoldDB" id="V5E964"/>
<dbReference type="RefSeq" id="XP_016291885.1">
    <property type="nucleotide sequence ID" value="XM_016436773.1"/>
</dbReference>
<dbReference type="HOGENOM" id="CLU_000445_44_2_1"/>
<dbReference type="Gene3D" id="3.40.50.880">
    <property type="match status" value="1"/>
</dbReference>
<dbReference type="GO" id="GO:0005739">
    <property type="term" value="C:mitochondrion"/>
    <property type="evidence" value="ECO:0007669"/>
    <property type="project" value="TreeGrafter"/>
</dbReference>
<dbReference type="GO" id="GO:0005634">
    <property type="term" value="C:nucleus"/>
    <property type="evidence" value="ECO:0007669"/>
    <property type="project" value="TreeGrafter"/>
</dbReference>
<dbReference type="GO" id="GO:1903189">
    <property type="term" value="P:glyoxal metabolic process"/>
    <property type="evidence" value="ECO:0007669"/>
    <property type="project" value="TreeGrafter"/>
</dbReference>
<evidence type="ECO:0000313" key="6">
    <source>
        <dbReference type="Proteomes" id="UP000019377"/>
    </source>
</evidence>
<evidence type="ECO:0000256" key="3">
    <source>
        <dbReference type="SAM" id="MobiDB-lite"/>
    </source>
</evidence>
<evidence type="ECO:0000256" key="2">
    <source>
        <dbReference type="ARBA" id="ARBA00048082"/>
    </source>
</evidence>
<sequence length="217" mass="22543">MVSALILIAEGTEESEYTIVYDVLVRGSVSVSSALVGSSSTSADPANPHSAAYVTCSRGVKIVPDLRLPDLEGGKALEYDALIIPGGAKGAETISNNEDVTKLIAAMYGKGKVVGAICAGSLAIKEAGIGKDAAITSHPSVKAELDKEYTYKEERVVVADNLVTSRGPGTAFEFALTLVEQLVGKEKRDEIEGPLILPSGATIGHAQSSPDEVTPKE</sequence>
<reference evidence="6" key="1">
    <citation type="journal article" date="2013" name="Genome Announc.">
        <title>Draft genome sequence of Pseudozyma brasiliensis sp. nov. strain GHG001, a high producer of endo-1,4-xylanase isolated from an insect pest of sugarcane.</title>
        <authorList>
            <person name="Oliveira J.V.D.C."/>
            <person name="dos Santos R.A.C."/>
            <person name="Borges T.A."/>
            <person name="Riano-Pachon D.M."/>
            <person name="Goldman G.H."/>
        </authorList>
    </citation>
    <scope>NUCLEOTIDE SEQUENCE [LARGE SCALE GENOMIC DNA]</scope>
    <source>
        <strain evidence="6">GHG001</strain>
    </source>
</reference>
<dbReference type="PANTHER" id="PTHR48094">
    <property type="entry name" value="PROTEIN/NUCLEIC ACID DEGLYCASE DJ-1-RELATED"/>
    <property type="match status" value="1"/>
</dbReference>
<dbReference type="Pfam" id="PF01965">
    <property type="entry name" value="DJ-1_PfpI"/>
    <property type="match status" value="1"/>
</dbReference>
<gene>
    <name evidence="5" type="ORF">PSEUBRA_SCAF24g01468</name>
</gene>
<dbReference type="OMA" id="KATCYPG"/>
<dbReference type="Proteomes" id="UP000019377">
    <property type="component" value="Unassembled WGS sequence"/>
</dbReference>
<organism evidence="5 6">
    <name type="scientific">Kalmanozyma brasiliensis (strain GHG001)</name>
    <name type="common">Yeast</name>
    <name type="synonym">Pseudozyma brasiliensis</name>
    <dbReference type="NCBI Taxonomy" id="1365824"/>
    <lineage>
        <taxon>Eukaryota</taxon>
        <taxon>Fungi</taxon>
        <taxon>Dikarya</taxon>
        <taxon>Basidiomycota</taxon>
        <taxon>Ustilaginomycotina</taxon>
        <taxon>Ustilaginomycetes</taxon>
        <taxon>Ustilaginales</taxon>
        <taxon>Ustilaginaceae</taxon>
        <taxon>Kalmanozyma</taxon>
    </lineage>
</organism>
<dbReference type="SUPFAM" id="SSF52317">
    <property type="entry name" value="Class I glutamine amidotransferase-like"/>
    <property type="match status" value="1"/>
</dbReference>
<dbReference type="STRING" id="1365824.V5E964"/>
<dbReference type="GeneID" id="27419417"/>
<dbReference type="InterPro" id="IPR050325">
    <property type="entry name" value="Prot/Nucl_acid_deglycase"/>
</dbReference>
<dbReference type="GO" id="GO:0006979">
    <property type="term" value="P:response to oxidative stress"/>
    <property type="evidence" value="ECO:0007669"/>
    <property type="project" value="TreeGrafter"/>
</dbReference>
<dbReference type="NCBIfam" id="TIGR01383">
    <property type="entry name" value="not_thiJ"/>
    <property type="match status" value="1"/>
</dbReference>
<dbReference type="EMBL" id="KI545867">
    <property type="protein sequence ID" value="EST06896.1"/>
    <property type="molecule type" value="Genomic_DNA"/>
</dbReference>
<dbReference type="CDD" id="cd03135">
    <property type="entry name" value="GATase1_DJ-1"/>
    <property type="match status" value="1"/>
</dbReference>
<dbReference type="InterPro" id="IPR002818">
    <property type="entry name" value="DJ-1/PfpI"/>
</dbReference>
<comment type="catalytic activity">
    <reaction evidence="2">
        <text>methylglyoxal + H2O = (R)-lactate + H(+)</text>
        <dbReference type="Rhea" id="RHEA:27754"/>
        <dbReference type="ChEBI" id="CHEBI:15377"/>
        <dbReference type="ChEBI" id="CHEBI:15378"/>
        <dbReference type="ChEBI" id="CHEBI:16004"/>
        <dbReference type="ChEBI" id="CHEBI:17158"/>
        <dbReference type="EC" id="4.2.1.130"/>
    </reaction>
</comment>
<dbReference type="PANTHER" id="PTHR48094:SF12">
    <property type="entry name" value="PARKINSON DISEASE PROTEIN 7 HOMOLOG"/>
    <property type="match status" value="1"/>
</dbReference>
<feature type="region of interest" description="Disordered" evidence="3">
    <location>
        <begin position="196"/>
        <end position="217"/>
    </location>
</feature>
<protein>
    <recommendedName>
        <fullName evidence="1">D-lactate dehydratase</fullName>
        <ecNumber evidence="1">4.2.1.130</ecNumber>
    </recommendedName>
</protein>
<dbReference type="GO" id="GO:0019172">
    <property type="term" value="F:glyoxalase III activity"/>
    <property type="evidence" value="ECO:0007669"/>
    <property type="project" value="UniProtKB-EC"/>
</dbReference>